<evidence type="ECO:0000313" key="2">
    <source>
        <dbReference type="EMBL" id="RJL23893.1"/>
    </source>
</evidence>
<organism evidence="2 3">
    <name type="scientific">Bailinhaonella thermotolerans</name>
    <dbReference type="NCBI Taxonomy" id="1070861"/>
    <lineage>
        <taxon>Bacteria</taxon>
        <taxon>Bacillati</taxon>
        <taxon>Actinomycetota</taxon>
        <taxon>Actinomycetes</taxon>
        <taxon>Streptosporangiales</taxon>
        <taxon>Streptosporangiaceae</taxon>
        <taxon>Bailinhaonella</taxon>
    </lineage>
</organism>
<reference evidence="2 3" key="1">
    <citation type="submission" date="2018-09" db="EMBL/GenBank/DDBJ databases">
        <title>YIM 75507 draft genome.</title>
        <authorList>
            <person name="Tang S."/>
            <person name="Feng Y."/>
        </authorList>
    </citation>
    <scope>NUCLEOTIDE SEQUENCE [LARGE SCALE GENOMIC DNA]</scope>
    <source>
        <strain evidence="2 3">YIM 75507</strain>
    </source>
</reference>
<dbReference type="AlphaFoldDB" id="A0A3A4AE33"/>
<sequence>MTSSPAGTVSPRTAAPRPIPAPARRAHPAQGGPLQGGHIACRNGRTTEKDAASYLRSLGLTPIAHPPLEYWRISGRAQEVDLGVHIKGLPVPGIQTSKGRVNVAFEVKTQSAKGSVEDKLFSAIVDLGKLADESGLVTGLLHQFDPDALSPGLQMVLAEEAADHGVLFLAIGAWDRATLNRQAYRMLVRTLTSSQGAEDLYEELGPEVVAALERVRRRQITDMCQFYGGSPPALEDQRPDA</sequence>
<dbReference type="EMBL" id="QZEY01000017">
    <property type="protein sequence ID" value="RJL23893.1"/>
    <property type="molecule type" value="Genomic_DNA"/>
</dbReference>
<dbReference type="RefSeq" id="WP_119930149.1">
    <property type="nucleotide sequence ID" value="NZ_QZEY01000017.1"/>
</dbReference>
<feature type="region of interest" description="Disordered" evidence="1">
    <location>
        <begin position="1"/>
        <end position="41"/>
    </location>
</feature>
<proteinExistence type="predicted"/>
<accession>A0A3A4AE33</accession>
<keyword evidence="3" id="KW-1185">Reference proteome</keyword>
<gene>
    <name evidence="2" type="ORF">D5H75_31125</name>
</gene>
<evidence type="ECO:0000256" key="1">
    <source>
        <dbReference type="SAM" id="MobiDB-lite"/>
    </source>
</evidence>
<evidence type="ECO:0000313" key="3">
    <source>
        <dbReference type="Proteomes" id="UP000265768"/>
    </source>
</evidence>
<name>A0A3A4AE33_9ACTN</name>
<protein>
    <submittedName>
        <fullName evidence="2">Uncharacterized protein</fullName>
    </submittedName>
</protein>
<dbReference type="Proteomes" id="UP000265768">
    <property type="component" value="Unassembled WGS sequence"/>
</dbReference>
<comment type="caution">
    <text evidence="2">The sequence shown here is derived from an EMBL/GenBank/DDBJ whole genome shotgun (WGS) entry which is preliminary data.</text>
</comment>